<dbReference type="KEGG" id="trr:M419DRAFT_39793"/>
<keyword evidence="1" id="KW-0677">Repeat</keyword>
<dbReference type="GO" id="GO:0009116">
    <property type="term" value="P:nucleoside metabolic process"/>
    <property type="evidence" value="ECO:0007669"/>
    <property type="project" value="InterPro"/>
</dbReference>
<evidence type="ECO:0000313" key="7">
    <source>
        <dbReference type="EMBL" id="ETR96942.1"/>
    </source>
</evidence>
<dbReference type="Gene3D" id="3.40.50.300">
    <property type="entry name" value="P-loop containing nucleotide triphosphate hydrolases"/>
    <property type="match status" value="1"/>
</dbReference>
<gene>
    <name evidence="7" type="ORF">M419DRAFT_39793</name>
</gene>
<dbReference type="Gene3D" id="3.40.50.1580">
    <property type="entry name" value="Nucleoside phosphorylase domain"/>
    <property type="match status" value="1"/>
</dbReference>
<dbReference type="AlphaFoldDB" id="A0A024RVS1"/>
<dbReference type="InterPro" id="IPR055497">
    <property type="entry name" value="DUF7069"/>
</dbReference>
<name>A0A024RVS1_HYPJR</name>
<dbReference type="SMART" id="SM00248">
    <property type="entry name" value="ANK"/>
    <property type="match status" value="6"/>
</dbReference>
<evidence type="ECO:0000256" key="2">
    <source>
        <dbReference type="PROSITE-ProRule" id="PRU00023"/>
    </source>
</evidence>
<evidence type="ECO:0000259" key="3">
    <source>
        <dbReference type="Pfam" id="PF01048"/>
    </source>
</evidence>
<dbReference type="Pfam" id="PF01048">
    <property type="entry name" value="PNP_UDP_1"/>
    <property type="match status" value="1"/>
</dbReference>
<dbReference type="SUPFAM" id="SSF53167">
    <property type="entry name" value="Purine and uridine phosphorylases"/>
    <property type="match status" value="1"/>
</dbReference>
<dbReference type="InterPro" id="IPR054471">
    <property type="entry name" value="GPIID_WHD"/>
</dbReference>
<dbReference type="InterPro" id="IPR035994">
    <property type="entry name" value="Nucleoside_phosphorylase_sf"/>
</dbReference>
<organism evidence="7 8">
    <name type="scientific">Hypocrea jecorina (strain ATCC 56765 / BCRC 32924 / NRRL 11460 / Rut C-30)</name>
    <name type="common">Trichoderma reesei</name>
    <dbReference type="NCBI Taxonomy" id="1344414"/>
    <lineage>
        <taxon>Eukaryota</taxon>
        <taxon>Fungi</taxon>
        <taxon>Dikarya</taxon>
        <taxon>Ascomycota</taxon>
        <taxon>Pezizomycotina</taxon>
        <taxon>Sordariomycetes</taxon>
        <taxon>Hypocreomycetidae</taxon>
        <taxon>Hypocreales</taxon>
        <taxon>Hypocreaceae</taxon>
        <taxon>Trichoderma</taxon>
    </lineage>
</organism>
<evidence type="ECO:0000256" key="1">
    <source>
        <dbReference type="ARBA" id="ARBA00022737"/>
    </source>
</evidence>
<feature type="domain" description="Nephrocystin 3-like N-terminal" evidence="6">
    <location>
        <begin position="385"/>
        <end position="553"/>
    </location>
</feature>
<dbReference type="InterPro" id="IPR002110">
    <property type="entry name" value="Ankyrin_rpt"/>
</dbReference>
<evidence type="ECO:0000259" key="5">
    <source>
        <dbReference type="Pfam" id="PF23239"/>
    </source>
</evidence>
<dbReference type="Pfam" id="PF22939">
    <property type="entry name" value="WHD_GPIID"/>
    <property type="match status" value="1"/>
</dbReference>
<dbReference type="Pfam" id="PF12796">
    <property type="entry name" value="Ank_2"/>
    <property type="match status" value="1"/>
</dbReference>
<dbReference type="InterPro" id="IPR056884">
    <property type="entry name" value="NPHP3-like_N"/>
</dbReference>
<feature type="repeat" description="ANK" evidence="2">
    <location>
        <begin position="1025"/>
        <end position="1057"/>
    </location>
</feature>
<reference evidence="8" key="1">
    <citation type="journal article" date="2013" name="Ind. Biotechnol.">
        <title>Comparative genomics analysis of Trichoderma reesei strains.</title>
        <authorList>
            <person name="Koike H."/>
            <person name="Aerts A."/>
            <person name="LaButti K."/>
            <person name="Grigoriev I.V."/>
            <person name="Baker S.E."/>
        </authorList>
    </citation>
    <scope>NUCLEOTIDE SEQUENCE [LARGE SCALE GENOMIC DNA]</scope>
    <source>
        <strain evidence="8">ATCC 56765 / BCRC 32924 / NRRL 11460 / Rut C-30</strain>
    </source>
</reference>
<proteinExistence type="predicted"/>
<feature type="repeat" description="ANK" evidence="2">
    <location>
        <begin position="959"/>
        <end position="991"/>
    </location>
</feature>
<dbReference type="PANTHER" id="PTHR46082">
    <property type="entry name" value="ATP/GTP-BINDING PROTEIN-RELATED"/>
    <property type="match status" value="1"/>
</dbReference>
<dbReference type="SUPFAM" id="SSF48403">
    <property type="entry name" value="Ankyrin repeat"/>
    <property type="match status" value="1"/>
</dbReference>
<dbReference type="EMBL" id="KI911181">
    <property type="protein sequence ID" value="ETR96942.1"/>
    <property type="molecule type" value="Genomic_DNA"/>
</dbReference>
<evidence type="ECO:0000313" key="8">
    <source>
        <dbReference type="Proteomes" id="UP000024376"/>
    </source>
</evidence>
<protein>
    <submittedName>
        <fullName evidence="7">Uncharacterized protein</fullName>
    </submittedName>
</protein>
<dbReference type="InterPro" id="IPR036770">
    <property type="entry name" value="Ankyrin_rpt-contain_sf"/>
</dbReference>
<dbReference type="InterPro" id="IPR000845">
    <property type="entry name" value="Nucleoside_phosphorylase_d"/>
</dbReference>
<dbReference type="PROSITE" id="PS50088">
    <property type="entry name" value="ANK_REPEAT"/>
    <property type="match status" value="4"/>
</dbReference>
<dbReference type="PROSITE" id="PS50297">
    <property type="entry name" value="ANK_REP_REGION"/>
    <property type="match status" value="4"/>
</dbReference>
<dbReference type="Pfam" id="PF23239">
    <property type="entry name" value="DUF7069"/>
    <property type="match status" value="1"/>
</dbReference>
<feature type="domain" description="DUF7069" evidence="5">
    <location>
        <begin position="583"/>
        <end position="634"/>
    </location>
</feature>
<keyword evidence="2" id="KW-0040">ANK repeat</keyword>
<dbReference type="Pfam" id="PF00023">
    <property type="entry name" value="Ank"/>
    <property type="match status" value="2"/>
</dbReference>
<feature type="domain" description="Nucleoside phosphorylase" evidence="3">
    <location>
        <begin position="11"/>
        <end position="294"/>
    </location>
</feature>
<feature type="repeat" description="ANK" evidence="2">
    <location>
        <begin position="1059"/>
        <end position="1091"/>
    </location>
</feature>
<dbReference type="Pfam" id="PF24883">
    <property type="entry name" value="NPHP3_N"/>
    <property type="match status" value="1"/>
</dbReference>
<accession>A0A024RVS1</accession>
<evidence type="ECO:0000259" key="6">
    <source>
        <dbReference type="Pfam" id="PF24883"/>
    </source>
</evidence>
<dbReference type="PANTHER" id="PTHR46082:SF11">
    <property type="entry name" value="AAA+ ATPASE DOMAIN-CONTAINING PROTEIN-RELATED"/>
    <property type="match status" value="1"/>
</dbReference>
<dbReference type="Proteomes" id="UP000024376">
    <property type="component" value="Unassembled WGS sequence"/>
</dbReference>
<sequence length="1195" mass="134756">MSTPPRDKVQVGWICALPEEAAAAREMLDENFGTLKEQNGTDTNSYILGRIGNHYIAIAVLGQYGTTSATAVATNMSRTFSRSLKFGLMVGIAAGIPSPGHDIRLGDIVVSSPAGTCGGVVQYDTGKLVKDGKMERTGSLNAPPRLLLNAVLAMRSSTMTEVPKYLGYMEKAIHRNERTRKTFGRPDVSTDRLFRAECEHPATASTCEGCLPDWEQPRTAREDDEANIHYGIVASGNAVIKHAATRDQLGRETGALCFEMEAAGLMMDFPCIVVRGICDYADSHKNDTWHAYAALAAAAYAKELLDYVPSADLDTEKPVIEVCRIISGQIQEVNQGLEVAFRQREEQHLEITGRALDQELQDCHQALKTSTYEAYKNVNPKREEGTCRWVLDNVLYHHWRGSDRHDLLWITADPGCGKSVLARSLADHDLVTSPPVSICYFFFKDNEDQDSLATALCALLHQLFGLQRQLLRNALPEWRKNGTQIKKETDALWRILDAAVSDEAFTSTIFILDALDECQTDHQGMLVEKLVQFYTERHSVTRQNWLKFLLTSRPYANIQNGFRSATESFPEIRIRGEDENGQIHKEINFIVKIRVEQLAQEFNLAWETRQQLEDQLLRMRHRTYLWLHLAMEDIRTMLRISLEPERLIQNLAKLIPDSVDAAYEKILQRVPRNARRLVKSTFQIIVGAWRPLTIPELAIALGAAMADWRRAAIAGLEPRGLAEKIRQLCGLFVFIDGSERVYLMHQTAREFLVKNVTPNGREWPAQIRATHKYEDVKGDRMFEVTSKVRRWYHTTRAQANFLMLRICLTYLSADELGNGSLIAFRANDYGHWIKRTAGELRDYEVLHPFFEYSWRQWANHAIAIYPIKMDLLLELVNHTRVAPALRDYWLICVSHFELIKTTQMLVKNGANLETRFCSGPTPFWNALLRNGRDTIENESMVRLLVGMGANIEAPSSSTSDTTPLMGAVCRNNKALVRLLVELGADLQASHVVSKTPLINAARSGQDDMARLLISLGAHVDGRDVCGMTPLMWAIVEKKDNMTKLLLWLGADVEAKDGIDRKTALSWAIQKEQEAIAELLLDHGAHIEIEDSLWDTPVMRAIASRRKNVAELLLQRNASLWRTPFAEALLRRALETRTPFPEALLRRALETRNQAMARTPVLMGHDGTQARIITLDRLGHRPMGGFTGIRRGGLNN</sequence>
<dbReference type="SUPFAM" id="SSF52540">
    <property type="entry name" value="P-loop containing nucleoside triphosphate hydrolases"/>
    <property type="match status" value="1"/>
</dbReference>
<dbReference type="InterPro" id="IPR053137">
    <property type="entry name" value="NLR-like"/>
</dbReference>
<dbReference type="InterPro" id="IPR027417">
    <property type="entry name" value="P-loop_NTPase"/>
</dbReference>
<dbReference type="OrthoDB" id="163438at2759"/>
<feature type="domain" description="GPI inositol-deacylase winged helix" evidence="4">
    <location>
        <begin position="674"/>
        <end position="755"/>
    </location>
</feature>
<dbReference type="HOGENOM" id="CLU_000288_34_2_1"/>
<evidence type="ECO:0000259" key="4">
    <source>
        <dbReference type="Pfam" id="PF22939"/>
    </source>
</evidence>
<dbReference type="Gene3D" id="1.25.40.20">
    <property type="entry name" value="Ankyrin repeat-containing domain"/>
    <property type="match status" value="1"/>
</dbReference>
<feature type="repeat" description="ANK" evidence="2">
    <location>
        <begin position="992"/>
        <end position="1024"/>
    </location>
</feature>
<dbReference type="GO" id="GO:0003824">
    <property type="term" value="F:catalytic activity"/>
    <property type="evidence" value="ECO:0007669"/>
    <property type="project" value="InterPro"/>
</dbReference>